<name>A0ABS9VNL1_9SPHN</name>
<evidence type="ECO:0000313" key="2">
    <source>
        <dbReference type="EMBL" id="MCH8615977.1"/>
    </source>
</evidence>
<organism evidence="2 3">
    <name type="scientific">Sphingomonas telluris</name>
    <dbReference type="NCBI Taxonomy" id="2907998"/>
    <lineage>
        <taxon>Bacteria</taxon>
        <taxon>Pseudomonadati</taxon>
        <taxon>Pseudomonadota</taxon>
        <taxon>Alphaproteobacteria</taxon>
        <taxon>Sphingomonadales</taxon>
        <taxon>Sphingomonadaceae</taxon>
        <taxon>Sphingomonas</taxon>
    </lineage>
</organism>
<dbReference type="PANTHER" id="PTHR40254:SF1">
    <property type="entry name" value="BLR0577 PROTEIN"/>
    <property type="match status" value="1"/>
</dbReference>
<dbReference type="Pfam" id="PF13454">
    <property type="entry name" value="NAD_binding_9"/>
    <property type="match status" value="1"/>
</dbReference>
<sequence>MKSDRGLPVAIIGGGFSGTIVAAQLARRGIDNVLIEGSGRAGRGVAYSTREPAHVLNVCADVMSAWEDDLDHFVRVAEAEGATRRDFVQRMQFGQYLRRILDEALATGRTRLVQRLAMEAEPRDGGWRVSLDGGEQLQASALVLALGNQPPEPLPFGGGSTRVIDNPWGPEALAAIEDLAATNEDVLLVGTGLTMVDAVLSLDAAGHQGRIVALSRRGLVPRGHVDFEAAPVERGDIPAGNVRALWRWLRRRSAQVGWRAAIDSLRPHSHWLWQSLPQDQRERFARHARPWWDVHRHRIAPTVAQRLHELIAEGRLQIVAGRIQSVREEHDALSVVYRRRGSSTVQDERFAYMINCTGPLGRIDRTRDALLKGMLADGLARPDDMGIALDVDEHSRIAGSQRAWAMGPLTKGRYWEIIAVPDIRGQAAAVAEDIAMELKR</sequence>
<dbReference type="InterPro" id="IPR036188">
    <property type="entry name" value="FAD/NAD-bd_sf"/>
</dbReference>
<evidence type="ECO:0000259" key="1">
    <source>
        <dbReference type="Pfam" id="PF13454"/>
    </source>
</evidence>
<gene>
    <name evidence="2" type="ORF">LZ016_07675</name>
</gene>
<keyword evidence="3" id="KW-1185">Reference proteome</keyword>
<dbReference type="InterPro" id="IPR052189">
    <property type="entry name" value="L-asp_N-monooxygenase_NS-form"/>
</dbReference>
<dbReference type="Proteomes" id="UP001203058">
    <property type="component" value="Unassembled WGS sequence"/>
</dbReference>
<dbReference type="EMBL" id="JAKZHW010000001">
    <property type="protein sequence ID" value="MCH8615977.1"/>
    <property type="molecule type" value="Genomic_DNA"/>
</dbReference>
<comment type="caution">
    <text evidence="2">The sequence shown here is derived from an EMBL/GenBank/DDBJ whole genome shotgun (WGS) entry which is preliminary data.</text>
</comment>
<proteinExistence type="predicted"/>
<feature type="domain" description="FAD-dependent urate hydroxylase HpyO/Asp monooxygenase CreE-like FAD/NAD(P)-binding" evidence="1">
    <location>
        <begin position="10"/>
        <end position="149"/>
    </location>
</feature>
<dbReference type="SUPFAM" id="SSF51905">
    <property type="entry name" value="FAD/NAD(P)-binding domain"/>
    <property type="match status" value="1"/>
</dbReference>
<reference evidence="2 3" key="1">
    <citation type="submission" date="2022-03" db="EMBL/GenBank/DDBJ databases">
        <authorList>
            <person name="Jo J.-H."/>
            <person name="Im W.-T."/>
        </authorList>
    </citation>
    <scope>NUCLEOTIDE SEQUENCE [LARGE SCALE GENOMIC DNA]</scope>
    <source>
        <strain evidence="2 3">SM33</strain>
    </source>
</reference>
<dbReference type="PANTHER" id="PTHR40254">
    <property type="entry name" value="BLR0577 PROTEIN"/>
    <property type="match status" value="1"/>
</dbReference>
<dbReference type="RefSeq" id="WP_241446810.1">
    <property type="nucleotide sequence ID" value="NZ_JAKZHW010000001.1"/>
</dbReference>
<protein>
    <submittedName>
        <fullName evidence="2">FAD/NAD(P)-binding protein</fullName>
    </submittedName>
</protein>
<accession>A0ABS9VNL1</accession>
<dbReference type="Gene3D" id="3.50.50.60">
    <property type="entry name" value="FAD/NAD(P)-binding domain"/>
    <property type="match status" value="2"/>
</dbReference>
<dbReference type="InterPro" id="IPR038732">
    <property type="entry name" value="HpyO/CreE_NAD-binding"/>
</dbReference>
<evidence type="ECO:0000313" key="3">
    <source>
        <dbReference type="Proteomes" id="UP001203058"/>
    </source>
</evidence>